<feature type="chain" id="PRO_5047095631" evidence="1">
    <location>
        <begin position="28"/>
        <end position="149"/>
    </location>
</feature>
<accession>A0ABS8NNX3</accession>
<evidence type="ECO:0000313" key="3">
    <source>
        <dbReference type="Proteomes" id="UP001430306"/>
    </source>
</evidence>
<protein>
    <submittedName>
        <fullName evidence="2">Uncharacterized protein</fullName>
    </submittedName>
</protein>
<dbReference type="Proteomes" id="UP001430306">
    <property type="component" value="Unassembled WGS sequence"/>
</dbReference>
<keyword evidence="1" id="KW-0732">Signal</keyword>
<evidence type="ECO:0000256" key="1">
    <source>
        <dbReference type="SAM" id="SignalP"/>
    </source>
</evidence>
<sequence length="149" mass="14913">MLRTSMTVAAMLLVGVAVLFATRSAISNEGAAAATPAACPCGQCDAGCQCCLDDDVSCEDCACDKCECDGCDTTATASTKSCCDGKGNCEMTAHAEGAEAMTVAVAAACSCGECDADCQCCSDDSVSCEDCSCESCQCTKCDDQVATSA</sequence>
<dbReference type="RefSeq" id="WP_230276346.1">
    <property type="nucleotide sequence ID" value="NZ_JAJKFW010000058.1"/>
</dbReference>
<dbReference type="EMBL" id="JAJKFW010000058">
    <property type="protein sequence ID" value="MCC9644632.1"/>
    <property type="molecule type" value="Genomic_DNA"/>
</dbReference>
<proteinExistence type="predicted"/>
<feature type="signal peptide" evidence="1">
    <location>
        <begin position="1"/>
        <end position="27"/>
    </location>
</feature>
<gene>
    <name evidence="2" type="ORF">LOC71_20350</name>
</gene>
<reference evidence="2" key="1">
    <citation type="submission" date="2021-11" db="EMBL/GenBank/DDBJ databases">
        <title>Genome sequence.</title>
        <authorList>
            <person name="Sun Q."/>
        </authorList>
    </citation>
    <scope>NUCLEOTIDE SEQUENCE</scope>
    <source>
        <strain evidence="2">JC740</strain>
    </source>
</reference>
<name>A0ABS8NNX3_9BACT</name>
<organism evidence="2 3">
    <name type="scientific">Rhodopirellula halodulae</name>
    <dbReference type="NCBI Taxonomy" id="2894198"/>
    <lineage>
        <taxon>Bacteria</taxon>
        <taxon>Pseudomonadati</taxon>
        <taxon>Planctomycetota</taxon>
        <taxon>Planctomycetia</taxon>
        <taxon>Pirellulales</taxon>
        <taxon>Pirellulaceae</taxon>
        <taxon>Rhodopirellula</taxon>
    </lineage>
</organism>
<comment type="caution">
    <text evidence="2">The sequence shown here is derived from an EMBL/GenBank/DDBJ whole genome shotgun (WGS) entry which is preliminary data.</text>
</comment>
<keyword evidence="3" id="KW-1185">Reference proteome</keyword>
<evidence type="ECO:0000313" key="2">
    <source>
        <dbReference type="EMBL" id="MCC9644632.1"/>
    </source>
</evidence>